<dbReference type="GeneID" id="9064404"/>
<dbReference type="Proteomes" id="UP000007800">
    <property type="component" value="Unassembled WGS sequence"/>
</dbReference>
<name>C5L504_PERM5</name>
<reference evidence="2 3" key="1">
    <citation type="submission" date="2008-07" db="EMBL/GenBank/DDBJ databases">
        <authorList>
            <person name="El-Sayed N."/>
            <person name="Caler E."/>
            <person name="Inman J."/>
            <person name="Amedeo P."/>
            <person name="Hass B."/>
            <person name="Wortman J."/>
        </authorList>
    </citation>
    <scope>NUCLEOTIDE SEQUENCE [LARGE SCALE GENOMIC DNA]</scope>
    <source>
        <strain evidence="3">ATCC 50983 / TXsc</strain>
    </source>
</reference>
<evidence type="ECO:0000313" key="3">
    <source>
        <dbReference type="Proteomes" id="UP000007800"/>
    </source>
</evidence>
<gene>
    <name evidence="2" type="ORF">Pmar_PMAR013139</name>
</gene>
<dbReference type="AlphaFoldDB" id="C5L504"/>
<keyword evidence="3" id="KW-1185">Reference proteome</keyword>
<proteinExistence type="predicted"/>
<sequence length="235" mass="25879">MEPYGAQMGCITDRPALAAFLVAAASMRILVTLCLASQSSEAHLLTAFSRGRERSIESDIRLVMESLEDVEEATLLSSALAVKEKVAFSVHGQGLSLGIFPAVYRTSESPVAIFGRAGTLVRYSAVWMETLFIIVAAEIMFNICSSFVVGIAAVQARLDGQRYFHDTFSLTRSQPVEMDGHCKVCAAFVDQVSADQWRLLRHPLGYIYLMWLVGNPRPFNGIPVCSGDPKRRDRI</sequence>
<accession>C5L504</accession>
<keyword evidence="1" id="KW-0812">Transmembrane</keyword>
<dbReference type="InParanoid" id="C5L504"/>
<evidence type="ECO:0000313" key="2">
    <source>
        <dbReference type="EMBL" id="EER08224.1"/>
    </source>
</evidence>
<keyword evidence="1" id="KW-0472">Membrane</keyword>
<keyword evidence="1" id="KW-1133">Transmembrane helix</keyword>
<dbReference type="RefSeq" id="XP_002776408.1">
    <property type="nucleotide sequence ID" value="XM_002776362.1"/>
</dbReference>
<feature type="transmembrane region" description="Helical" evidence="1">
    <location>
        <begin position="131"/>
        <end position="154"/>
    </location>
</feature>
<organism evidence="3">
    <name type="scientific">Perkinsus marinus (strain ATCC 50983 / TXsc)</name>
    <dbReference type="NCBI Taxonomy" id="423536"/>
    <lineage>
        <taxon>Eukaryota</taxon>
        <taxon>Sar</taxon>
        <taxon>Alveolata</taxon>
        <taxon>Perkinsozoa</taxon>
        <taxon>Perkinsea</taxon>
        <taxon>Perkinsida</taxon>
        <taxon>Perkinsidae</taxon>
        <taxon>Perkinsus</taxon>
    </lineage>
</organism>
<protein>
    <submittedName>
        <fullName evidence="2">Uncharacterized protein</fullName>
    </submittedName>
</protein>
<dbReference type="EMBL" id="GG679185">
    <property type="protein sequence ID" value="EER08224.1"/>
    <property type="molecule type" value="Genomic_DNA"/>
</dbReference>
<evidence type="ECO:0000256" key="1">
    <source>
        <dbReference type="SAM" id="Phobius"/>
    </source>
</evidence>